<name>A0ACC0UUQ2_9HYPO</name>
<accession>A0ACC0UUQ2</accession>
<evidence type="ECO:0000313" key="1">
    <source>
        <dbReference type="EMBL" id="KAI9897450.1"/>
    </source>
</evidence>
<proteinExistence type="predicted"/>
<dbReference type="EMBL" id="CM047946">
    <property type="protein sequence ID" value="KAI9897450.1"/>
    <property type="molecule type" value="Genomic_DNA"/>
</dbReference>
<keyword evidence="2" id="KW-1185">Reference proteome</keyword>
<evidence type="ECO:0000313" key="2">
    <source>
        <dbReference type="Proteomes" id="UP001163324"/>
    </source>
</evidence>
<gene>
    <name evidence="1" type="ORF">N3K66_007306</name>
</gene>
<protein>
    <submittedName>
        <fullName evidence="1">Uncharacterized protein</fullName>
    </submittedName>
</protein>
<sequence length="309" mass="34040">MCNYLIYRELDAPFPPGEKKRAIKKSQKRPLDDDTMEVYNNSFQGVPNQTQNQAPEVNRDPGAMDSERALYGSLVDSYNFKNGGLMKKTFSIKLNDITHHLVSYYTPKDVAAGQLKRPTGDPLFDSVFPRDEILFDQTFRFQLDPNETGHHLARYNAAVARHSGHHQVTHSMMANPAMQGGYFGPAVGLPPAMSHMESSQLEYNPGSHFNTWANNSAYGPQEAFDTHTANSFGDHASLSSHQGLPSFSAHNSGLPTPGYETNAGYDAAFPAPTHYAPQHTYSHATALPPQGHYPSYSPQGDGCTCVDCL</sequence>
<organism evidence="1 2">
    <name type="scientific">Trichothecium roseum</name>
    <dbReference type="NCBI Taxonomy" id="47278"/>
    <lineage>
        <taxon>Eukaryota</taxon>
        <taxon>Fungi</taxon>
        <taxon>Dikarya</taxon>
        <taxon>Ascomycota</taxon>
        <taxon>Pezizomycotina</taxon>
        <taxon>Sordariomycetes</taxon>
        <taxon>Hypocreomycetidae</taxon>
        <taxon>Hypocreales</taxon>
        <taxon>Hypocreales incertae sedis</taxon>
        <taxon>Trichothecium</taxon>
    </lineage>
</organism>
<comment type="caution">
    <text evidence="1">The sequence shown here is derived from an EMBL/GenBank/DDBJ whole genome shotgun (WGS) entry which is preliminary data.</text>
</comment>
<reference evidence="1" key="1">
    <citation type="submission" date="2022-10" db="EMBL/GenBank/DDBJ databases">
        <title>Complete Genome of Trichothecium roseum strain YXFP-22015, a Plant Pathogen Isolated from Citrus.</title>
        <authorList>
            <person name="Wang Y."/>
            <person name="Zhu L."/>
        </authorList>
    </citation>
    <scope>NUCLEOTIDE SEQUENCE</scope>
    <source>
        <strain evidence="1">YXFP-22015</strain>
    </source>
</reference>
<dbReference type="Proteomes" id="UP001163324">
    <property type="component" value="Chromosome 7"/>
</dbReference>